<proteinExistence type="predicted"/>
<sequence length="77" mass="8135">MFDIPASDAHAPVKRLFSSSASALAVYTNGDGDVVIRHRDVLEDCDTLMVIPPEFAARLAQAIGRAARRAAPGTGRA</sequence>
<gene>
    <name evidence="1" type="ORF">JI739_01375</name>
</gene>
<dbReference type="EMBL" id="JAEQNA010000001">
    <property type="protein sequence ID" value="MBL0418985.1"/>
    <property type="molecule type" value="Genomic_DNA"/>
</dbReference>
<dbReference type="Proteomes" id="UP000613011">
    <property type="component" value="Unassembled WGS sequence"/>
</dbReference>
<evidence type="ECO:0000313" key="1">
    <source>
        <dbReference type="EMBL" id="MBL0418985.1"/>
    </source>
</evidence>
<reference evidence="1" key="1">
    <citation type="submission" date="2021-01" db="EMBL/GenBank/DDBJ databases">
        <title>Ramlibacter sp. strain AW1 16S ribosomal RNA gene Genome sequencing and assembly.</title>
        <authorList>
            <person name="Kang M."/>
        </authorList>
    </citation>
    <scope>NUCLEOTIDE SEQUENCE</scope>
    <source>
        <strain evidence="1">AW1</strain>
    </source>
</reference>
<organism evidence="1 2">
    <name type="scientific">Ramlibacter aurantiacus</name>
    <dbReference type="NCBI Taxonomy" id="2801330"/>
    <lineage>
        <taxon>Bacteria</taxon>
        <taxon>Pseudomonadati</taxon>
        <taxon>Pseudomonadota</taxon>
        <taxon>Betaproteobacteria</taxon>
        <taxon>Burkholderiales</taxon>
        <taxon>Comamonadaceae</taxon>
        <taxon>Ramlibacter</taxon>
    </lineage>
</organism>
<dbReference type="AlphaFoldDB" id="A0A937D1P6"/>
<comment type="caution">
    <text evidence="1">The sequence shown here is derived from an EMBL/GenBank/DDBJ whole genome shotgun (WGS) entry which is preliminary data.</text>
</comment>
<dbReference type="RefSeq" id="WP_201682048.1">
    <property type="nucleotide sequence ID" value="NZ_JAEQNA010000001.1"/>
</dbReference>
<accession>A0A937D1P6</accession>
<keyword evidence="2" id="KW-1185">Reference proteome</keyword>
<evidence type="ECO:0000313" key="2">
    <source>
        <dbReference type="Proteomes" id="UP000613011"/>
    </source>
</evidence>
<name>A0A937D1P6_9BURK</name>
<protein>
    <submittedName>
        <fullName evidence="1">Uncharacterized protein</fullName>
    </submittedName>
</protein>